<accession>A0A0F9DSN9</accession>
<protein>
    <submittedName>
        <fullName evidence="1">Uncharacterized protein</fullName>
    </submittedName>
</protein>
<evidence type="ECO:0000313" key="1">
    <source>
        <dbReference type="EMBL" id="KKL64848.1"/>
    </source>
</evidence>
<proteinExistence type="predicted"/>
<comment type="caution">
    <text evidence="1">The sequence shown here is derived from an EMBL/GenBank/DDBJ whole genome shotgun (WGS) entry which is preliminary data.</text>
</comment>
<dbReference type="AlphaFoldDB" id="A0A0F9DSN9"/>
<reference evidence="1" key="1">
    <citation type="journal article" date="2015" name="Nature">
        <title>Complex archaea that bridge the gap between prokaryotes and eukaryotes.</title>
        <authorList>
            <person name="Spang A."/>
            <person name="Saw J.H."/>
            <person name="Jorgensen S.L."/>
            <person name="Zaremba-Niedzwiedzka K."/>
            <person name="Martijn J."/>
            <person name="Lind A.E."/>
            <person name="van Eijk R."/>
            <person name="Schleper C."/>
            <person name="Guy L."/>
            <person name="Ettema T.J."/>
        </authorList>
    </citation>
    <scope>NUCLEOTIDE SEQUENCE</scope>
</reference>
<feature type="non-terminal residue" evidence="1">
    <location>
        <position position="1"/>
    </location>
</feature>
<organism evidence="1">
    <name type="scientific">marine sediment metagenome</name>
    <dbReference type="NCBI Taxonomy" id="412755"/>
    <lineage>
        <taxon>unclassified sequences</taxon>
        <taxon>metagenomes</taxon>
        <taxon>ecological metagenomes</taxon>
    </lineage>
</organism>
<sequence>LYVEDTRKDNRSRFALDIDGQYGNGNR</sequence>
<gene>
    <name evidence="1" type="ORF">LCGC14_2160900</name>
</gene>
<dbReference type="EMBL" id="LAZR01027723">
    <property type="protein sequence ID" value="KKL64848.1"/>
    <property type="molecule type" value="Genomic_DNA"/>
</dbReference>
<name>A0A0F9DSN9_9ZZZZ</name>